<evidence type="ECO:0000313" key="3">
    <source>
        <dbReference type="Proteomes" id="UP001165082"/>
    </source>
</evidence>
<gene>
    <name evidence="2" type="ORF">TrRE_jg10120</name>
</gene>
<accession>A0A9W6Z979</accession>
<dbReference type="AlphaFoldDB" id="A0A9W6Z979"/>
<proteinExistence type="predicted"/>
<feature type="compositionally biased region" description="Polar residues" evidence="1">
    <location>
        <begin position="180"/>
        <end position="194"/>
    </location>
</feature>
<sequence length="343" mass="37917">MATSDRSILIFDWDDTICPSSAIDALGKDTIADYPLQLQATFLNICHKTKEIIALAKSCGDVVIITNSDEGWVRFSAGKFMPSLLPLLDEVEIVSARTRYERLYPRQPLCWKAAAFAHEVNERFNQMDEQDEIFGFGEEDSLEAAATMRQQHIEAKKTSVNSALSAPTLPPSPPSAQPMNIPTTSPDKSMSLNEENPLPHHVTPPSSSQPSPVGAMKVRERRQIISFGDSLEERTAVKIVSSQLSALCKSVKFLSNPNPMMILGQLELLSDYMKHICRQPEELDLEISQEQAMNAAERYLNKARNINITAGQQRIASPPVTSRKGVSGVRVVTSNNALPIERA</sequence>
<reference evidence="2" key="1">
    <citation type="submission" date="2022-07" db="EMBL/GenBank/DDBJ databases">
        <title>Genome analysis of Parmales, a sister group of diatoms, reveals the evolutionary specialization of diatoms from phago-mixotrophs to photoautotrophs.</title>
        <authorList>
            <person name="Ban H."/>
            <person name="Sato S."/>
            <person name="Yoshikawa S."/>
            <person name="Kazumasa Y."/>
            <person name="Nakamura Y."/>
            <person name="Ichinomiya M."/>
            <person name="Saitoh K."/>
            <person name="Sato N."/>
            <person name="Blanc-Mathieu R."/>
            <person name="Endo H."/>
            <person name="Kuwata A."/>
            <person name="Ogata H."/>
        </authorList>
    </citation>
    <scope>NUCLEOTIDE SEQUENCE</scope>
</reference>
<feature type="region of interest" description="Disordered" evidence="1">
    <location>
        <begin position="154"/>
        <end position="216"/>
    </location>
</feature>
<organism evidence="2 3">
    <name type="scientific">Triparma retinervis</name>
    <dbReference type="NCBI Taxonomy" id="2557542"/>
    <lineage>
        <taxon>Eukaryota</taxon>
        <taxon>Sar</taxon>
        <taxon>Stramenopiles</taxon>
        <taxon>Ochrophyta</taxon>
        <taxon>Bolidophyceae</taxon>
        <taxon>Parmales</taxon>
        <taxon>Triparmaceae</taxon>
        <taxon>Triparma</taxon>
    </lineage>
</organism>
<evidence type="ECO:0000256" key="1">
    <source>
        <dbReference type="SAM" id="MobiDB-lite"/>
    </source>
</evidence>
<name>A0A9W6Z979_9STRA</name>
<dbReference type="EMBL" id="BRXZ01000590">
    <property type="protein sequence ID" value="GMH48011.1"/>
    <property type="molecule type" value="Genomic_DNA"/>
</dbReference>
<dbReference type="Proteomes" id="UP001165082">
    <property type="component" value="Unassembled WGS sequence"/>
</dbReference>
<comment type="caution">
    <text evidence="2">The sequence shown here is derived from an EMBL/GenBank/DDBJ whole genome shotgun (WGS) entry which is preliminary data.</text>
</comment>
<evidence type="ECO:0000313" key="2">
    <source>
        <dbReference type="EMBL" id="GMH48011.1"/>
    </source>
</evidence>
<protein>
    <submittedName>
        <fullName evidence="2">Uncharacterized protein</fullName>
    </submittedName>
</protein>
<keyword evidence="3" id="KW-1185">Reference proteome</keyword>
<dbReference type="PANTHER" id="PTHR38899">
    <property type="entry name" value="DOMAIN OOKINETE PROTEIN, PUTATIVE-RELATED"/>
    <property type="match status" value="1"/>
</dbReference>
<dbReference type="PANTHER" id="PTHR38899:SF2">
    <property type="entry name" value="FCP1 HOMOLOGY DOMAIN-CONTAINING PROTEIN"/>
    <property type="match status" value="1"/>
</dbReference>
<dbReference type="OrthoDB" id="166018at2759"/>